<feature type="transmembrane region" description="Helical" evidence="1">
    <location>
        <begin position="70"/>
        <end position="94"/>
    </location>
</feature>
<dbReference type="InterPro" id="IPR052544">
    <property type="entry name" value="Bacteriocin_Proc_Enz"/>
</dbReference>
<feature type="transmembrane region" description="Helical" evidence="1">
    <location>
        <begin position="115"/>
        <end position="133"/>
    </location>
</feature>
<dbReference type="InterPro" id="IPR029479">
    <property type="entry name" value="Nitroreductase"/>
</dbReference>
<dbReference type="RefSeq" id="WP_340524647.1">
    <property type="nucleotide sequence ID" value="NZ_FMSH01000173.1"/>
</dbReference>
<evidence type="ECO:0000313" key="3">
    <source>
        <dbReference type="EMBL" id="SCU75779.1"/>
    </source>
</evidence>
<proteinExistence type="predicted"/>
<dbReference type="GO" id="GO:0016491">
    <property type="term" value="F:oxidoreductase activity"/>
    <property type="evidence" value="ECO:0007669"/>
    <property type="project" value="InterPro"/>
</dbReference>
<feature type="domain" description="Nitroreductase" evidence="2">
    <location>
        <begin position="247"/>
        <end position="377"/>
    </location>
</feature>
<feature type="transmembrane region" description="Helical" evidence="1">
    <location>
        <begin position="36"/>
        <end position="58"/>
    </location>
</feature>
<dbReference type="Pfam" id="PF00881">
    <property type="entry name" value="Nitroreductase"/>
    <property type="match status" value="2"/>
</dbReference>
<feature type="transmembrane region" description="Helical" evidence="1">
    <location>
        <begin position="6"/>
        <end position="24"/>
    </location>
</feature>
<dbReference type="PANTHER" id="PTHR43745">
    <property type="entry name" value="NITROREDUCTASE MJ1384-RELATED"/>
    <property type="match status" value="1"/>
</dbReference>
<evidence type="ECO:0000259" key="2">
    <source>
        <dbReference type="Pfam" id="PF00881"/>
    </source>
</evidence>
<keyword evidence="1" id="KW-1133">Transmembrane helix</keyword>
<dbReference type="InterPro" id="IPR020051">
    <property type="entry name" value="SagB-type_dehydrogenase"/>
</dbReference>
<sequence>MMPKLLWVLLPLSIYALYVTVSTWRGRTPSRQALNVQTSLLLIAYLLTTASLGVFWVANQQLPVFDWHYLFGYCTLLLVSVHLVFNLPAVLRWLRRAPSQPAPQSTRGGRHGPVAVGKALAVLAALGMAFFLGTRHGASEVAVRWTNAAETGAGPVDAVVRYHEFSSESRSRVFQRAPGVEWGAPPPAFKRYPDVPHIALARDRTRERGLSDALRAPSPRRQHLSVAELGELLYLSAGITARRGGLALRASPSSGALFPSELYVVARKVEGLPAGLYHYDPEHNRLDALGAAPTALGAPQADGADAAVVLTAVFRRTGYKYRDRAYRYAVADAGHLLENLRLAGHQAGMRATLVARFDEMLAAKAIGVDGLEEGVLAVMDLRPAASGVASTGEASRARFAVPSVPSGPTIGVTGMVHHATSLQLLPDQVGAGHIALPAPEPAAAGVTDTIVQRRSQRRFLDEPVALATLSSMLADMALQPQLSGAIHIHLVVNRVAGLRPGVYRYLPQHALVRVRDSDSAAAAQAATLSQDVIGNAAVVLVLSADRAHMLAEGARGYRHAFLEAGMLGERWLLGAVARGLAACPVGGFYDDEAAALIDVDAQNEWVLHFAGLGASTGT</sequence>
<dbReference type="NCBIfam" id="TIGR03605">
    <property type="entry name" value="antibiot_sagB"/>
    <property type="match status" value="1"/>
</dbReference>
<dbReference type="SUPFAM" id="SSF55469">
    <property type="entry name" value="FMN-dependent nitroreductase-like"/>
    <property type="match status" value="2"/>
</dbReference>
<organism evidence="3">
    <name type="scientific">Cupriavidus necator</name>
    <name type="common">Alcaligenes eutrophus</name>
    <name type="synonym">Ralstonia eutropha</name>
    <dbReference type="NCBI Taxonomy" id="106590"/>
    <lineage>
        <taxon>Bacteria</taxon>
        <taxon>Pseudomonadati</taxon>
        <taxon>Pseudomonadota</taxon>
        <taxon>Betaproteobacteria</taxon>
        <taxon>Burkholderiales</taxon>
        <taxon>Burkholderiaceae</taxon>
        <taxon>Cupriavidus</taxon>
    </lineage>
</organism>
<accession>A0A1K0J9L5</accession>
<dbReference type="CDD" id="cd02142">
    <property type="entry name" value="McbC_SagB-like_oxidoreductase"/>
    <property type="match status" value="2"/>
</dbReference>
<name>A0A1K0J9L5_CUPNE</name>
<dbReference type="AlphaFoldDB" id="A0A1K0J9L5"/>
<dbReference type="Gene3D" id="3.40.109.10">
    <property type="entry name" value="NADH Oxidase"/>
    <property type="match status" value="2"/>
</dbReference>
<dbReference type="EMBL" id="FMSH01000173">
    <property type="protein sequence ID" value="SCU75779.1"/>
    <property type="molecule type" value="Genomic_DNA"/>
</dbReference>
<protein>
    <recommendedName>
        <fullName evidence="2">Nitroreductase domain-containing protein</fullName>
    </recommendedName>
</protein>
<gene>
    <name evidence="3" type="ORF">CNECB9_2540012</name>
</gene>
<keyword evidence="1" id="KW-0472">Membrane</keyword>
<feature type="domain" description="Nitroreductase" evidence="2">
    <location>
        <begin position="450"/>
        <end position="609"/>
    </location>
</feature>
<evidence type="ECO:0000256" key="1">
    <source>
        <dbReference type="SAM" id="Phobius"/>
    </source>
</evidence>
<dbReference type="PANTHER" id="PTHR43745:SF2">
    <property type="entry name" value="NITROREDUCTASE MJ1384-RELATED"/>
    <property type="match status" value="1"/>
</dbReference>
<dbReference type="InterPro" id="IPR000415">
    <property type="entry name" value="Nitroreductase-like"/>
</dbReference>
<keyword evidence="1" id="KW-0812">Transmembrane</keyword>
<reference evidence="3" key="1">
    <citation type="submission" date="2016-09" db="EMBL/GenBank/DDBJ databases">
        <authorList>
            <person name="Capua I."/>
            <person name="De Benedictis P."/>
            <person name="Joannis T."/>
            <person name="Lombin L.H."/>
            <person name="Cattoli G."/>
        </authorList>
    </citation>
    <scope>NUCLEOTIDE SEQUENCE</scope>
    <source>
        <strain evidence="3">B9</strain>
    </source>
</reference>